<evidence type="ECO:0000256" key="1">
    <source>
        <dbReference type="ARBA" id="ARBA00005083"/>
    </source>
</evidence>
<evidence type="ECO:0000259" key="5">
    <source>
        <dbReference type="PROSITE" id="PS51387"/>
    </source>
</evidence>
<dbReference type="InterPro" id="IPR016167">
    <property type="entry name" value="FAD-bd_PCMH_sub1"/>
</dbReference>
<dbReference type="PIRSF" id="PIRSF000136">
    <property type="entry name" value="LGO_GLO"/>
    <property type="match status" value="1"/>
</dbReference>
<dbReference type="PROSITE" id="PS51387">
    <property type="entry name" value="FAD_PCMH"/>
    <property type="match status" value="1"/>
</dbReference>
<accession>A0ABR1IVF3</accession>
<dbReference type="Pfam" id="PF04030">
    <property type="entry name" value="ALO"/>
    <property type="match status" value="1"/>
</dbReference>
<sequence>MISVLNSQLDNIPLHHLYDVVKPVTLSSTSPDAKFSNWAKTFVCKPLAVFEPTDEYQCEVILAIARREGKVVRAVGVGHSPSDLACTNGFMLRTRHLNKVLSVDYEKRRVIAQGGITLNDLHARLAEHGLAMINVGSISDQTLAGIVTTATHGTGIHYGVMSTHVLSLTLLLADGSRVHCSRHEMPDLFMASICGLGSTGLILNIELEVEPAFRLRDEGCSRPFEDVVSNIEAIAHSAEHARLYWFPVADTVRISLLNRTHEEKKSNGNWLWDSLMGHHILQFMLFIGRYFGAVNFWATHLAAWLASADSVAVDDGYKVFNLDCRYLQYTTEWAIPYSNTEACLRDLRQFFREENESPDGARTHFPIEIRFSAPDDIWLSPSNGQQTCWIGIIQYKPYGFNVPYRRLFDGFEKILARHQGRPHWAKTHPLVPEDLRKLYPDFDKFITVLDQVDPSGVFRSEYIQRHILGKQVDSRTFKTRRT</sequence>
<proteinExistence type="predicted"/>
<dbReference type="Gene3D" id="1.10.45.10">
    <property type="entry name" value="Vanillyl-alcohol Oxidase, Chain A, domain 4"/>
    <property type="match status" value="1"/>
</dbReference>
<gene>
    <name evidence="6" type="primary">ALO1</name>
    <name evidence="6" type="ORF">VKT23_017272</name>
</gene>
<dbReference type="InterPro" id="IPR016166">
    <property type="entry name" value="FAD-bd_PCMH"/>
</dbReference>
<dbReference type="InterPro" id="IPR016169">
    <property type="entry name" value="FAD-bd_PCMH_sub2"/>
</dbReference>
<dbReference type="PANTHER" id="PTHR43762:SF1">
    <property type="entry name" value="D-ARABINONO-1,4-LACTONE OXIDASE"/>
    <property type="match status" value="1"/>
</dbReference>
<dbReference type="Gene3D" id="3.30.70.2520">
    <property type="match status" value="1"/>
</dbReference>
<organism evidence="6 7">
    <name type="scientific">Marasmiellus scandens</name>
    <dbReference type="NCBI Taxonomy" id="2682957"/>
    <lineage>
        <taxon>Eukaryota</taxon>
        <taxon>Fungi</taxon>
        <taxon>Dikarya</taxon>
        <taxon>Basidiomycota</taxon>
        <taxon>Agaricomycotina</taxon>
        <taxon>Agaricomycetes</taxon>
        <taxon>Agaricomycetidae</taxon>
        <taxon>Agaricales</taxon>
        <taxon>Marasmiineae</taxon>
        <taxon>Omphalotaceae</taxon>
        <taxon>Marasmiellus</taxon>
    </lineage>
</organism>
<evidence type="ECO:0000313" key="7">
    <source>
        <dbReference type="Proteomes" id="UP001498398"/>
    </source>
</evidence>
<dbReference type="SUPFAM" id="SSF56176">
    <property type="entry name" value="FAD-binding/transporter-associated domain-like"/>
    <property type="match status" value="1"/>
</dbReference>
<reference evidence="6 7" key="1">
    <citation type="submission" date="2024-01" db="EMBL/GenBank/DDBJ databases">
        <title>A draft genome for the cacao thread blight pathogen Marasmiellus scandens.</title>
        <authorList>
            <person name="Baruah I.K."/>
            <person name="Leung J."/>
            <person name="Bukari Y."/>
            <person name="Amoako-Attah I."/>
            <person name="Meinhardt L.W."/>
            <person name="Bailey B.A."/>
            <person name="Cohen S.P."/>
        </authorList>
    </citation>
    <scope>NUCLEOTIDE SEQUENCE [LARGE SCALE GENOMIC DNA]</scope>
    <source>
        <strain evidence="6 7">GH-19</strain>
    </source>
</reference>
<dbReference type="Pfam" id="PF01565">
    <property type="entry name" value="FAD_binding_4"/>
    <property type="match status" value="1"/>
</dbReference>
<evidence type="ECO:0000256" key="3">
    <source>
        <dbReference type="ARBA" id="ARBA00023002"/>
    </source>
</evidence>
<dbReference type="PANTHER" id="PTHR43762">
    <property type="entry name" value="L-GULONOLACTONE OXIDASE"/>
    <property type="match status" value="1"/>
</dbReference>
<evidence type="ECO:0000256" key="2">
    <source>
        <dbReference type="ARBA" id="ARBA00013136"/>
    </source>
</evidence>
<feature type="domain" description="FAD-binding PCMH-type" evidence="5">
    <location>
        <begin position="42"/>
        <end position="212"/>
    </location>
</feature>
<comment type="pathway">
    <text evidence="1">Cofactor biosynthesis; D-erythroascorbate biosynthesis; dehydro-D-arabinono-1,4-lactone from D-arabinose: step 2/2.</text>
</comment>
<evidence type="ECO:0000256" key="4">
    <source>
        <dbReference type="ARBA" id="ARBA00033418"/>
    </source>
</evidence>
<dbReference type="InterPro" id="IPR010031">
    <property type="entry name" value="FAD_lactone_oxidase-like"/>
</dbReference>
<dbReference type="Proteomes" id="UP001498398">
    <property type="component" value="Unassembled WGS sequence"/>
</dbReference>
<dbReference type="EMBL" id="JBANRG010000070">
    <property type="protein sequence ID" value="KAK7440019.1"/>
    <property type="molecule type" value="Genomic_DNA"/>
</dbReference>
<dbReference type="InterPro" id="IPR016171">
    <property type="entry name" value="Vanillyl_alc_oxidase_C-sub2"/>
</dbReference>
<name>A0ABR1IVF3_9AGAR</name>
<evidence type="ECO:0000313" key="6">
    <source>
        <dbReference type="EMBL" id="KAK7440019.1"/>
    </source>
</evidence>
<dbReference type="InterPro" id="IPR036318">
    <property type="entry name" value="FAD-bd_PCMH-like_sf"/>
</dbReference>
<dbReference type="InterPro" id="IPR007173">
    <property type="entry name" value="ALO_C"/>
</dbReference>
<dbReference type="Gene3D" id="3.30.43.10">
    <property type="entry name" value="Uridine Diphospho-n-acetylenolpyruvylglucosamine Reductase, domain 2"/>
    <property type="match status" value="1"/>
</dbReference>
<keyword evidence="7" id="KW-1185">Reference proteome</keyword>
<protein>
    <recommendedName>
        <fullName evidence="2">D-arabinono-1,4-lactone oxidase</fullName>
        <ecNumber evidence="2">1.1.3.37</ecNumber>
    </recommendedName>
    <alternativeName>
        <fullName evidence="4">L-galactono-gamma-lactone oxidase</fullName>
    </alternativeName>
</protein>
<comment type="caution">
    <text evidence="6">The sequence shown here is derived from an EMBL/GenBank/DDBJ whole genome shotgun (WGS) entry which is preliminary data.</text>
</comment>
<dbReference type="InterPro" id="IPR006094">
    <property type="entry name" value="Oxid_FAD_bind_N"/>
</dbReference>
<keyword evidence="3" id="KW-0560">Oxidoreductase</keyword>
<dbReference type="EC" id="1.1.3.37" evidence="2"/>
<dbReference type="Gene3D" id="3.30.465.10">
    <property type="match status" value="1"/>
</dbReference>